<keyword evidence="4" id="KW-0732">Signal</keyword>
<evidence type="ECO:0000256" key="1">
    <source>
        <dbReference type="ARBA" id="ARBA00004167"/>
    </source>
</evidence>
<evidence type="ECO:0000256" key="6">
    <source>
        <dbReference type="ARBA" id="ARBA00022989"/>
    </source>
</evidence>
<keyword evidence="3" id="KW-0812">Transmembrane</keyword>
<evidence type="ECO:0000256" key="7">
    <source>
        <dbReference type="ARBA" id="ARBA00023136"/>
    </source>
</evidence>
<evidence type="ECO:0000256" key="4">
    <source>
        <dbReference type="ARBA" id="ARBA00022729"/>
    </source>
</evidence>
<dbReference type="InterPro" id="IPR032675">
    <property type="entry name" value="LRR_dom_sf"/>
</dbReference>
<protein>
    <submittedName>
        <fullName evidence="10">Uncharacterized protein</fullName>
    </submittedName>
</protein>
<dbReference type="Proteomes" id="UP001159427">
    <property type="component" value="Unassembled WGS sequence"/>
</dbReference>
<dbReference type="SUPFAM" id="SSF52058">
    <property type="entry name" value="L domain-like"/>
    <property type="match status" value="1"/>
</dbReference>
<evidence type="ECO:0000256" key="9">
    <source>
        <dbReference type="ARBA" id="ARBA00023180"/>
    </source>
</evidence>
<organism evidence="10 11">
    <name type="scientific">Porites evermanni</name>
    <dbReference type="NCBI Taxonomy" id="104178"/>
    <lineage>
        <taxon>Eukaryota</taxon>
        <taxon>Metazoa</taxon>
        <taxon>Cnidaria</taxon>
        <taxon>Anthozoa</taxon>
        <taxon>Hexacorallia</taxon>
        <taxon>Scleractinia</taxon>
        <taxon>Fungiina</taxon>
        <taxon>Poritidae</taxon>
        <taxon>Porites</taxon>
    </lineage>
</organism>
<reference evidence="10 11" key="1">
    <citation type="submission" date="2022-05" db="EMBL/GenBank/DDBJ databases">
        <authorList>
            <consortium name="Genoscope - CEA"/>
            <person name="William W."/>
        </authorList>
    </citation>
    <scope>NUCLEOTIDE SEQUENCE [LARGE SCALE GENOMIC DNA]</scope>
</reference>
<evidence type="ECO:0000313" key="10">
    <source>
        <dbReference type="EMBL" id="CAH3024740.1"/>
    </source>
</evidence>
<comment type="subcellular location">
    <subcellularLocation>
        <location evidence="1">Membrane</location>
        <topology evidence="1">Single-pass membrane protein</topology>
    </subcellularLocation>
</comment>
<name>A0ABN8M8Y0_9CNID</name>
<dbReference type="EMBL" id="CALNXI010000317">
    <property type="protein sequence ID" value="CAH3024740.1"/>
    <property type="molecule type" value="Genomic_DNA"/>
</dbReference>
<evidence type="ECO:0000313" key="11">
    <source>
        <dbReference type="Proteomes" id="UP001159427"/>
    </source>
</evidence>
<dbReference type="Gene3D" id="3.80.10.10">
    <property type="entry name" value="Ribonuclease Inhibitor"/>
    <property type="match status" value="1"/>
</dbReference>
<evidence type="ECO:0000256" key="8">
    <source>
        <dbReference type="ARBA" id="ARBA00023170"/>
    </source>
</evidence>
<evidence type="ECO:0000256" key="3">
    <source>
        <dbReference type="ARBA" id="ARBA00022692"/>
    </source>
</evidence>
<keyword evidence="8" id="KW-0675">Receptor</keyword>
<dbReference type="PANTHER" id="PTHR27000">
    <property type="entry name" value="LEUCINE-RICH REPEAT RECEPTOR-LIKE PROTEIN KINASE FAMILY PROTEIN-RELATED"/>
    <property type="match status" value="1"/>
</dbReference>
<sequence>MVDVSQNQFSSINHGKPWPVNSSAAKTKYVSLAGNRNLLIHFQSFIELFTKTVDFVESPSISNVSFCDIKSPVLANLYYFETMSTCDMRGNNFYGPLPEFFEDFSLLTYFDVSSNNLTGSFPPGIQNLNSLQYLDISRNPFMREGNSASTSVYQPDFSRMIRPPEAENYTCPEGRLVFSNGRIRLDPTFYDYRYCICDADFYGDKGLCKKCMEGGTCHGKDFRETADLRPSIMKIGSGYWPSPEPNNVTHLVKCPIPSACNPSDSCTCELNTSRKDTNSPSNRPQVLSLFTTCNHSCICCCICRVAVVLAVSMDSTD</sequence>
<keyword evidence="11" id="KW-1185">Reference proteome</keyword>
<dbReference type="InterPro" id="IPR001611">
    <property type="entry name" value="Leu-rich_rpt"/>
</dbReference>
<keyword evidence="7" id="KW-0472">Membrane</keyword>
<comment type="caution">
    <text evidence="10">The sequence shown here is derived from an EMBL/GenBank/DDBJ whole genome shotgun (WGS) entry which is preliminary data.</text>
</comment>
<proteinExistence type="predicted"/>
<keyword evidence="2" id="KW-0433">Leucine-rich repeat</keyword>
<dbReference type="PANTHER" id="PTHR27000:SF642">
    <property type="entry name" value="INACTIVE LEUCINE-RICH REPEAT RECEPTOR KINASE XIAO-RELATED"/>
    <property type="match status" value="1"/>
</dbReference>
<evidence type="ECO:0000256" key="2">
    <source>
        <dbReference type="ARBA" id="ARBA00022614"/>
    </source>
</evidence>
<gene>
    <name evidence="10" type="ORF">PEVE_00023839</name>
</gene>
<accession>A0ABN8M8Y0</accession>
<keyword evidence="6" id="KW-1133">Transmembrane helix</keyword>
<dbReference type="Pfam" id="PF13855">
    <property type="entry name" value="LRR_8"/>
    <property type="match status" value="1"/>
</dbReference>
<keyword evidence="9" id="KW-0325">Glycoprotein</keyword>
<evidence type="ECO:0000256" key="5">
    <source>
        <dbReference type="ARBA" id="ARBA00022737"/>
    </source>
</evidence>
<keyword evidence="5" id="KW-0677">Repeat</keyword>